<dbReference type="RefSeq" id="XP_011505280.1">
    <property type="nucleotide sequence ID" value="XM_011506978.1"/>
</dbReference>
<organism evidence="1 2">
    <name type="scientific">Ceratosolen solmsi marchali</name>
    <dbReference type="NCBI Taxonomy" id="326594"/>
    <lineage>
        <taxon>Eukaryota</taxon>
        <taxon>Metazoa</taxon>
        <taxon>Ecdysozoa</taxon>
        <taxon>Arthropoda</taxon>
        <taxon>Hexapoda</taxon>
        <taxon>Insecta</taxon>
        <taxon>Pterygota</taxon>
        <taxon>Neoptera</taxon>
        <taxon>Endopterygota</taxon>
        <taxon>Hymenoptera</taxon>
        <taxon>Apocrita</taxon>
        <taxon>Proctotrupomorpha</taxon>
        <taxon>Chalcidoidea</taxon>
        <taxon>Agaonidae</taxon>
        <taxon>Agaoninae</taxon>
        <taxon>Ceratosolen</taxon>
    </lineage>
</organism>
<dbReference type="KEGG" id="csol:105368072"/>
<dbReference type="AlphaFoldDB" id="A0AAJ6YVT8"/>
<protein>
    <submittedName>
        <fullName evidence="2">ATP synthase subunit s, mitochondrial</fullName>
    </submittedName>
</protein>
<accession>A0AAJ6YVT8</accession>
<evidence type="ECO:0000313" key="1">
    <source>
        <dbReference type="Proteomes" id="UP000695007"/>
    </source>
</evidence>
<evidence type="ECO:0000313" key="2">
    <source>
        <dbReference type="RefSeq" id="XP_011505280.1"/>
    </source>
</evidence>
<dbReference type="Proteomes" id="UP000695007">
    <property type="component" value="Unplaced"/>
</dbReference>
<gene>
    <name evidence="2" type="primary">LOC105368072</name>
</gene>
<keyword evidence="1" id="KW-1185">Reference proteome</keyword>
<dbReference type="Gene3D" id="3.80.10.10">
    <property type="entry name" value="Ribonuclease Inhibitor"/>
    <property type="match status" value="1"/>
</dbReference>
<dbReference type="SUPFAM" id="SSF52047">
    <property type="entry name" value="RNI-like"/>
    <property type="match status" value="1"/>
</dbReference>
<sequence>MFSIDKDRINKVGPDQACAEWLLRNGAFIKWCGSKKYLKDYNLIPQEMSHLQLQSVDATDSAIHHVGFLYFSGCKHIEQIKLIQCPYVENEALSLLSCIKDSLKDIEVMKCKRITDEGLLHLKNLIYLENLKLGDMPSIKNKSNVLTELSAALPNCKITYN</sequence>
<dbReference type="GeneID" id="105368072"/>
<dbReference type="InterPro" id="IPR032675">
    <property type="entry name" value="LRR_dom_sf"/>
</dbReference>
<name>A0AAJ6YVT8_9HYME</name>
<proteinExistence type="predicted"/>
<reference evidence="2" key="1">
    <citation type="submission" date="2025-08" db="UniProtKB">
        <authorList>
            <consortium name="RefSeq"/>
        </authorList>
    </citation>
    <scope>IDENTIFICATION</scope>
</reference>